<protein>
    <submittedName>
        <fullName evidence="2">Uncharacterized protein</fullName>
    </submittedName>
</protein>
<sequence>MNVPADRHHGIPMADCHDDLLTALRHLGERGHRDPFGDFWLPQRRQGGVVRAATGTPTAAASLRRPPLQQRPIV</sequence>
<dbReference type="RefSeq" id="WP_344598665.1">
    <property type="nucleotide sequence ID" value="NZ_BAAASO010000077.1"/>
</dbReference>
<name>A0A4D4KMP5_STRVO</name>
<evidence type="ECO:0000313" key="2">
    <source>
        <dbReference type="EMBL" id="GDY49474.1"/>
    </source>
</evidence>
<reference evidence="2 3" key="1">
    <citation type="journal article" date="2020" name="Int. J. Syst. Evol. Microbiol.">
        <title>Reclassification of Streptomyces castelarensis and Streptomyces sporoclivatus as later heterotypic synonyms of Streptomyces antimycoticus.</title>
        <authorList>
            <person name="Komaki H."/>
            <person name="Tamura T."/>
        </authorList>
    </citation>
    <scope>NUCLEOTIDE SEQUENCE [LARGE SCALE GENOMIC DNA]</scope>
    <source>
        <strain evidence="2 3">NBRC 13459</strain>
    </source>
</reference>
<gene>
    <name evidence="2" type="ORF">SVIO_000970</name>
</gene>
<organism evidence="2 3">
    <name type="scientific">Streptomyces violaceusniger</name>
    <dbReference type="NCBI Taxonomy" id="68280"/>
    <lineage>
        <taxon>Bacteria</taxon>
        <taxon>Bacillati</taxon>
        <taxon>Actinomycetota</taxon>
        <taxon>Actinomycetes</taxon>
        <taxon>Kitasatosporales</taxon>
        <taxon>Streptomycetaceae</taxon>
        <taxon>Streptomyces</taxon>
        <taxon>Streptomyces violaceusniger group</taxon>
    </lineage>
</organism>
<keyword evidence="3" id="KW-1185">Reference proteome</keyword>
<dbReference type="AlphaFoldDB" id="A0A4D4KMP5"/>
<proteinExistence type="predicted"/>
<comment type="caution">
    <text evidence="2">The sequence shown here is derived from an EMBL/GenBank/DDBJ whole genome shotgun (WGS) entry which is preliminary data.</text>
</comment>
<accession>A0A4D4KMP5</accession>
<evidence type="ECO:0000256" key="1">
    <source>
        <dbReference type="SAM" id="MobiDB-lite"/>
    </source>
</evidence>
<evidence type="ECO:0000313" key="3">
    <source>
        <dbReference type="Proteomes" id="UP000301309"/>
    </source>
</evidence>
<dbReference type="Proteomes" id="UP000301309">
    <property type="component" value="Unassembled WGS sequence"/>
</dbReference>
<dbReference type="EMBL" id="BJHW01000001">
    <property type="protein sequence ID" value="GDY49474.1"/>
    <property type="molecule type" value="Genomic_DNA"/>
</dbReference>
<feature type="region of interest" description="Disordered" evidence="1">
    <location>
        <begin position="53"/>
        <end position="74"/>
    </location>
</feature>